<evidence type="ECO:0008006" key="3">
    <source>
        <dbReference type="Google" id="ProtNLM"/>
    </source>
</evidence>
<reference evidence="2" key="1">
    <citation type="journal article" date="2019" name="Int. J. Syst. Evol. Microbiol.">
        <title>The Global Catalogue of Microorganisms (GCM) 10K type strain sequencing project: providing services to taxonomists for standard genome sequencing and annotation.</title>
        <authorList>
            <consortium name="The Broad Institute Genomics Platform"/>
            <consortium name="The Broad Institute Genome Sequencing Center for Infectious Disease"/>
            <person name="Wu L."/>
            <person name="Ma J."/>
        </authorList>
    </citation>
    <scope>NUCLEOTIDE SEQUENCE [LARGE SCALE GENOMIC DNA]</scope>
    <source>
        <strain evidence="2">CGMCC 1.13718</strain>
    </source>
</reference>
<comment type="caution">
    <text evidence="1">The sequence shown here is derived from an EMBL/GenBank/DDBJ whole genome shotgun (WGS) entry which is preliminary data.</text>
</comment>
<dbReference type="EMBL" id="JBHSVR010000001">
    <property type="protein sequence ID" value="MFC6634864.1"/>
    <property type="molecule type" value="Genomic_DNA"/>
</dbReference>
<dbReference type="PROSITE" id="PS51257">
    <property type="entry name" value="PROKAR_LIPOPROTEIN"/>
    <property type="match status" value="1"/>
</dbReference>
<keyword evidence="2" id="KW-1185">Reference proteome</keyword>
<proteinExistence type="predicted"/>
<protein>
    <recommendedName>
        <fullName evidence="3">Lipoprotein</fullName>
    </recommendedName>
</protein>
<sequence length="145" mass="16188">MRVGSNLAAAIALQWRRGLAMTLSMLAVACASERPLPIPGLKESFHTEVSANGAKRFTYSLEMQRRDIPRPYTADGSGNRRIGRDVVVATNRSSLQGRRDNLQFDRAMEQKLMESGFCRRGYFELERSVSAFSGEVRGECREGAQ</sequence>
<accession>A0ABW1YQ26</accession>
<gene>
    <name evidence="1" type="ORF">ACFQBM_16370</name>
</gene>
<organism evidence="1 2">
    <name type="scientific">Microbulbifer taiwanensis</name>
    <dbReference type="NCBI Taxonomy" id="986746"/>
    <lineage>
        <taxon>Bacteria</taxon>
        <taxon>Pseudomonadati</taxon>
        <taxon>Pseudomonadota</taxon>
        <taxon>Gammaproteobacteria</taxon>
        <taxon>Cellvibrionales</taxon>
        <taxon>Microbulbiferaceae</taxon>
        <taxon>Microbulbifer</taxon>
    </lineage>
</organism>
<dbReference type="RefSeq" id="WP_193191270.1">
    <property type="nucleotide sequence ID" value="NZ_JACZFR010000017.1"/>
</dbReference>
<dbReference type="Proteomes" id="UP001596425">
    <property type="component" value="Unassembled WGS sequence"/>
</dbReference>
<evidence type="ECO:0000313" key="2">
    <source>
        <dbReference type="Proteomes" id="UP001596425"/>
    </source>
</evidence>
<name>A0ABW1YQ26_9GAMM</name>
<evidence type="ECO:0000313" key="1">
    <source>
        <dbReference type="EMBL" id="MFC6634864.1"/>
    </source>
</evidence>